<keyword evidence="7 11" id="KW-0812">Transmembrane</keyword>
<reference evidence="12 13" key="1">
    <citation type="submission" date="2024-03" db="EMBL/GenBank/DDBJ databases">
        <title>Complete genome sequence of the green alga Chloropicon roscoffensis RCC1871.</title>
        <authorList>
            <person name="Lemieux C."/>
            <person name="Pombert J.-F."/>
            <person name="Otis C."/>
            <person name="Turmel M."/>
        </authorList>
    </citation>
    <scope>NUCLEOTIDE SEQUENCE [LARGE SCALE GENOMIC DNA]</scope>
    <source>
        <strain evidence="12 13">RCC1871</strain>
    </source>
</reference>
<comment type="caution">
    <text evidence="11">Lacks conserved residue(s) required for the propagation of feature annotation.</text>
</comment>
<keyword evidence="9 11" id="KW-1133">Transmembrane helix</keyword>
<dbReference type="PANTHER" id="PTHR12468">
    <property type="entry name" value="GPI MANNOSYLTRANSFERASE 2"/>
    <property type="match status" value="1"/>
</dbReference>
<keyword evidence="5 11" id="KW-0328">Glycosyltransferase</keyword>
<evidence type="ECO:0000256" key="9">
    <source>
        <dbReference type="ARBA" id="ARBA00022989"/>
    </source>
</evidence>
<evidence type="ECO:0000256" key="1">
    <source>
        <dbReference type="ARBA" id="ARBA00004477"/>
    </source>
</evidence>
<dbReference type="InterPro" id="IPR007315">
    <property type="entry name" value="PIG-V/Gpi18"/>
</dbReference>
<accession>A0AAX4NYT5</accession>
<evidence type="ECO:0000313" key="13">
    <source>
        <dbReference type="Proteomes" id="UP001472866"/>
    </source>
</evidence>
<dbReference type="GO" id="GO:0006506">
    <property type="term" value="P:GPI anchor biosynthetic process"/>
    <property type="evidence" value="ECO:0007669"/>
    <property type="project" value="UniProtKB-KW"/>
</dbReference>
<dbReference type="EC" id="2.4.1.-" evidence="11"/>
<dbReference type="PANTHER" id="PTHR12468:SF2">
    <property type="entry name" value="GPI MANNOSYLTRANSFERASE 2"/>
    <property type="match status" value="1"/>
</dbReference>
<dbReference type="GO" id="GO:0000009">
    <property type="term" value="F:alpha-1,6-mannosyltransferase activity"/>
    <property type="evidence" value="ECO:0007669"/>
    <property type="project" value="InterPro"/>
</dbReference>
<feature type="transmembrane region" description="Helical" evidence="11">
    <location>
        <begin position="149"/>
        <end position="168"/>
    </location>
</feature>
<keyword evidence="8 11" id="KW-0256">Endoplasmic reticulum</keyword>
<dbReference type="AlphaFoldDB" id="A0AAX4NYT5"/>
<feature type="transmembrane region" description="Helical" evidence="11">
    <location>
        <begin position="421"/>
        <end position="440"/>
    </location>
</feature>
<keyword evidence="13" id="KW-1185">Reference proteome</keyword>
<evidence type="ECO:0000256" key="5">
    <source>
        <dbReference type="ARBA" id="ARBA00022676"/>
    </source>
</evidence>
<evidence type="ECO:0000256" key="6">
    <source>
        <dbReference type="ARBA" id="ARBA00022679"/>
    </source>
</evidence>
<comment type="similarity">
    <text evidence="3 11">Belongs to the PIGV family.</text>
</comment>
<keyword evidence="10 11" id="KW-0472">Membrane</keyword>
<comment type="pathway">
    <text evidence="2 11">Glycolipid biosynthesis; glycosylphosphatidylinositol-anchor biosynthesis.</text>
</comment>
<gene>
    <name evidence="12" type="ORF">HKI87_01g05080</name>
</gene>
<comment type="function">
    <text evidence="11">Mannosyltransferase involved in glycosylphosphatidylinositol-anchor biosynthesis.</text>
</comment>
<evidence type="ECO:0000256" key="3">
    <source>
        <dbReference type="ARBA" id="ARBA00008698"/>
    </source>
</evidence>
<protein>
    <recommendedName>
        <fullName evidence="11">GPI mannosyltransferase 2</fullName>
        <ecNumber evidence="11">2.4.1.-</ecNumber>
    </recommendedName>
</protein>
<feature type="transmembrane region" description="Helical" evidence="11">
    <location>
        <begin position="180"/>
        <end position="200"/>
    </location>
</feature>
<evidence type="ECO:0000313" key="12">
    <source>
        <dbReference type="EMBL" id="WZN58983.1"/>
    </source>
</evidence>
<feature type="transmembrane region" description="Helical" evidence="11">
    <location>
        <begin position="475"/>
        <end position="494"/>
    </location>
</feature>
<dbReference type="EMBL" id="CP151501">
    <property type="protein sequence ID" value="WZN58983.1"/>
    <property type="molecule type" value="Genomic_DNA"/>
</dbReference>
<proteinExistence type="inferred from homology"/>
<dbReference type="GO" id="GO:0005789">
    <property type="term" value="C:endoplasmic reticulum membrane"/>
    <property type="evidence" value="ECO:0007669"/>
    <property type="project" value="UniProtKB-SubCell"/>
</dbReference>
<feature type="transmembrane region" description="Helical" evidence="11">
    <location>
        <begin position="227"/>
        <end position="254"/>
    </location>
</feature>
<evidence type="ECO:0000256" key="7">
    <source>
        <dbReference type="ARBA" id="ARBA00022692"/>
    </source>
</evidence>
<sequence length="498" mass="54861">MRRTSRPLFAVLVTATASRLATLALTFACDYLVTDFDSSSALVDFHECYDDADFGGERGTWVGSLFAASTTDRGEPSGGGALNEVLRRAVVWDGVHFVRICQCGYEFDNQIAFLPLWPLVMRTLQRAVLVPLSALLPSELRVSRAAGCALSGLVLSNLFFVLSAASLYRLARRLGFGTALATQACLLYAFNPASVFYSSIYTESLYNLLHFEALFHLFDDRESASALLASTALLTLATFARSNGILSCSIVFAVRMREALRILLGRVLATEPRGGEGGTGVAARLMGQGLLAAAQCLAVVSPFYFYQVSFQLGWCQKHGEALGNGTDPVEFRAEIDKMRFGWCEGSPLVPKVYRFIQASYWDVGLFKFYKASQVPNFLLAAPIWSCSLFELSEAIRDALPGDSWGAKLGAIKSLVSDRQDYELFVLCLHWVLMLAVSVLIMNVQVSTRFLSTCAPLYLITARLTGKKDKKAHLVWVVRFFALYGILGCLLYPNFLPWV</sequence>
<keyword evidence="4 11" id="KW-0337">GPI-anchor biosynthesis</keyword>
<evidence type="ECO:0000256" key="10">
    <source>
        <dbReference type="ARBA" id="ARBA00023136"/>
    </source>
</evidence>
<evidence type="ECO:0000256" key="8">
    <source>
        <dbReference type="ARBA" id="ARBA00022824"/>
    </source>
</evidence>
<dbReference type="Proteomes" id="UP001472866">
    <property type="component" value="Chromosome 01"/>
</dbReference>
<name>A0AAX4NYT5_9CHLO</name>
<comment type="subcellular location">
    <subcellularLocation>
        <location evidence="1 11">Endoplasmic reticulum membrane</location>
        <topology evidence="1 11">Multi-pass membrane protein</topology>
    </subcellularLocation>
</comment>
<dbReference type="GO" id="GO:0031501">
    <property type="term" value="C:mannosyltransferase complex"/>
    <property type="evidence" value="ECO:0007669"/>
    <property type="project" value="TreeGrafter"/>
</dbReference>
<evidence type="ECO:0000256" key="11">
    <source>
        <dbReference type="RuleBase" id="RU363112"/>
    </source>
</evidence>
<evidence type="ECO:0000256" key="2">
    <source>
        <dbReference type="ARBA" id="ARBA00004687"/>
    </source>
</evidence>
<dbReference type="Pfam" id="PF04188">
    <property type="entry name" value="Mannosyl_trans2"/>
    <property type="match status" value="1"/>
</dbReference>
<organism evidence="12 13">
    <name type="scientific">Chloropicon roscoffensis</name>
    <dbReference type="NCBI Taxonomy" id="1461544"/>
    <lineage>
        <taxon>Eukaryota</taxon>
        <taxon>Viridiplantae</taxon>
        <taxon>Chlorophyta</taxon>
        <taxon>Chloropicophyceae</taxon>
        <taxon>Chloropicales</taxon>
        <taxon>Chloropicaceae</taxon>
        <taxon>Chloropicon</taxon>
    </lineage>
</organism>
<keyword evidence="6 11" id="KW-0808">Transferase</keyword>
<dbReference type="GO" id="GO:0004376">
    <property type="term" value="F:GPI mannosyltransferase activity"/>
    <property type="evidence" value="ECO:0007669"/>
    <property type="project" value="InterPro"/>
</dbReference>
<evidence type="ECO:0000256" key="4">
    <source>
        <dbReference type="ARBA" id="ARBA00022502"/>
    </source>
</evidence>